<dbReference type="PANTHER" id="PTHR30346:SF17">
    <property type="entry name" value="LYSR FAMILY TRANSCRIPTIONAL REGULATOR"/>
    <property type="match status" value="1"/>
</dbReference>
<organism evidence="6 7">
    <name type="scientific">Brachymonas denitrificans DSM 15123</name>
    <dbReference type="NCBI Taxonomy" id="1121117"/>
    <lineage>
        <taxon>Bacteria</taxon>
        <taxon>Pseudomonadati</taxon>
        <taxon>Pseudomonadota</taxon>
        <taxon>Betaproteobacteria</taxon>
        <taxon>Burkholderiales</taxon>
        <taxon>Comamonadaceae</taxon>
        <taxon>Brachymonas</taxon>
    </lineage>
</organism>
<proteinExistence type="inferred from homology"/>
<dbReference type="EMBL" id="FOCW01000011">
    <property type="protein sequence ID" value="SEN92379.1"/>
    <property type="molecule type" value="Genomic_DNA"/>
</dbReference>
<dbReference type="AlphaFoldDB" id="A0A1H8KHE2"/>
<dbReference type="InterPro" id="IPR036388">
    <property type="entry name" value="WH-like_DNA-bd_sf"/>
</dbReference>
<dbReference type="Pfam" id="PF03466">
    <property type="entry name" value="LysR_substrate"/>
    <property type="match status" value="1"/>
</dbReference>
<evidence type="ECO:0000313" key="7">
    <source>
        <dbReference type="Proteomes" id="UP000199531"/>
    </source>
</evidence>
<protein>
    <submittedName>
        <fullName evidence="6">DNA-binding transcriptional regulator, LysR family</fullName>
    </submittedName>
</protein>
<dbReference type="Proteomes" id="UP000199531">
    <property type="component" value="Unassembled WGS sequence"/>
</dbReference>
<accession>A0A1H8KHE2</accession>
<dbReference type="OrthoDB" id="5292387at2"/>
<evidence type="ECO:0000256" key="3">
    <source>
        <dbReference type="ARBA" id="ARBA00023125"/>
    </source>
</evidence>
<evidence type="ECO:0000256" key="2">
    <source>
        <dbReference type="ARBA" id="ARBA00023015"/>
    </source>
</evidence>
<dbReference type="GO" id="GO:0003700">
    <property type="term" value="F:DNA-binding transcription factor activity"/>
    <property type="evidence" value="ECO:0007669"/>
    <property type="project" value="InterPro"/>
</dbReference>
<keyword evidence="2" id="KW-0805">Transcription regulation</keyword>
<comment type="similarity">
    <text evidence="1">Belongs to the LysR transcriptional regulatory family.</text>
</comment>
<dbReference type="Gene3D" id="1.10.10.10">
    <property type="entry name" value="Winged helix-like DNA-binding domain superfamily/Winged helix DNA-binding domain"/>
    <property type="match status" value="1"/>
</dbReference>
<dbReference type="InterPro" id="IPR036390">
    <property type="entry name" value="WH_DNA-bd_sf"/>
</dbReference>
<reference evidence="6 7" key="1">
    <citation type="submission" date="2016-10" db="EMBL/GenBank/DDBJ databases">
        <authorList>
            <person name="de Groot N.N."/>
        </authorList>
    </citation>
    <scope>NUCLEOTIDE SEQUENCE [LARGE SCALE GENOMIC DNA]</scope>
    <source>
        <strain evidence="6 7">DSM 15123</strain>
    </source>
</reference>
<dbReference type="SUPFAM" id="SSF53850">
    <property type="entry name" value="Periplasmic binding protein-like II"/>
    <property type="match status" value="1"/>
</dbReference>
<dbReference type="Pfam" id="PF00126">
    <property type="entry name" value="HTH_1"/>
    <property type="match status" value="1"/>
</dbReference>
<sequence>MELRHLRYFVAVAEERNFTRASERLFIAQPPLSRQIQQLEEELGTPLFQRGTRPLKLTEAGRFFYGHARDMLARAQDVQAMTRRIGKIERKLSLGFVPSTLYGILPKIIRRFRSEYSHIELTLHEMATVEQNQALKEGRIDVGFGRVRIDDANVRRIVLREEVMMLAVPFEHPLGLAGKPVRLQQIVHEPLILFPRAPRPSFADQVLAAFRDRGLEPANMQEVRELQIALGLVAAGAGLSIVPKSVHGMQRTDVTYLPLDERGVTSPIVMAIRMLDDSQDLRNLLTLIYEIYDDEGIPYARETL</sequence>
<evidence type="ECO:0000259" key="5">
    <source>
        <dbReference type="PROSITE" id="PS50931"/>
    </source>
</evidence>
<dbReference type="Gene3D" id="3.40.190.10">
    <property type="entry name" value="Periplasmic binding protein-like II"/>
    <property type="match status" value="2"/>
</dbReference>
<evidence type="ECO:0000256" key="4">
    <source>
        <dbReference type="ARBA" id="ARBA00023163"/>
    </source>
</evidence>
<keyword evidence="7" id="KW-1185">Reference proteome</keyword>
<dbReference type="PANTHER" id="PTHR30346">
    <property type="entry name" value="TRANSCRIPTIONAL DUAL REGULATOR HCAR-RELATED"/>
    <property type="match status" value="1"/>
</dbReference>
<dbReference type="STRING" id="1121117.SAMN02745977_02350"/>
<dbReference type="RefSeq" id="WP_091818170.1">
    <property type="nucleotide sequence ID" value="NZ_FOCW01000011.1"/>
</dbReference>
<dbReference type="PRINTS" id="PR00039">
    <property type="entry name" value="HTHLYSR"/>
</dbReference>
<dbReference type="GO" id="GO:0032993">
    <property type="term" value="C:protein-DNA complex"/>
    <property type="evidence" value="ECO:0007669"/>
    <property type="project" value="TreeGrafter"/>
</dbReference>
<gene>
    <name evidence="6" type="ORF">SAMN02745977_02350</name>
</gene>
<keyword evidence="3 6" id="KW-0238">DNA-binding</keyword>
<keyword evidence="4" id="KW-0804">Transcription</keyword>
<dbReference type="InterPro" id="IPR000847">
    <property type="entry name" value="LysR_HTH_N"/>
</dbReference>
<dbReference type="PROSITE" id="PS50931">
    <property type="entry name" value="HTH_LYSR"/>
    <property type="match status" value="1"/>
</dbReference>
<dbReference type="SUPFAM" id="SSF46785">
    <property type="entry name" value="Winged helix' DNA-binding domain"/>
    <property type="match status" value="1"/>
</dbReference>
<evidence type="ECO:0000313" key="6">
    <source>
        <dbReference type="EMBL" id="SEN92379.1"/>
    </source>
</evidence>
<dbReference type="CDD" id="cd08445">
    <property type="entry name" value="PBP2_BenM_CatM_CatR"/>
    <property type="match status" value="1"/>
</dbReference>
<feature type="domain" description="HTH lysR-type" evidence="5">
    <location>
        <begin position="1"/>
        <end position="58"/>
    </location>
</feature>
<name>A0A1H8KHE2_9BURK</name>
<evidence type="ECO:0000256" key="1">
    <source>
        <dbReference type="ARBA" id="ARBA00009437"/>
    </source>
</evidence>
<dbReference type="InterPro" id="IPR005119">
    <property type="entry name" value="LysR_subst-bd"/>
</dbReference>
<dbReference type="GO" id="GO:0003677">
    <property type="term" value="F:DNA binding"/>
    <property type="evidence" value="ECO:0007669"/>
    <property type="project" value="UniProtKB-KW"/>
</dbReference>
<dbReference type="FunFam" id="1.10.10.10:FF:000001">
    <property type="entry name" value="LysR family transcriptional regulator"/>
    <property type="match status" value="1"/>
</dbReference>